<keyword evidence="1" id="KW-1133">Transmembrane helix</keyword>
<keyword evidence="1" id="KW-0472">Membrane</keyword>
<reference evidence="2 3" key="2">
    <citation type="submission" date="2009-02" db="EMBL/GenBank/DDBJ databases">
        <title>Draft genome sequence of Eubacterium hallii (DSM 3353).</title>
        <authorList>
            <person name="Sudarsanam P."/>
            <person name="Ley R."/>
            <person name="Guruge J."/>
            <person name="Turnbaugh P.J."/>
            <person name="Mahowald M."/>
            <person name="Liep D."/>
            <person name="Gordon J."/>
        </authorList>
    </citation>
    <scope>NUCLEOTIDE SEQUENCE [LARGE SCALE GENOMIC DNA]</scope>
    <source>
        <strain evidence="2 3">DSM 3353</strain>
    </source>
</reference>
<dbReference type="EMBL" id="ACEP01000052">
    <property type="protein sequence ID" value="EEG37140.1"/>
    <property type="molecule type" value="Genomic_DNA"/>
</dbReference>
<sequence length="162" mass="19344">MTLVNLFTFHNVSINSICLQKESEQYLDLHSTMFLLIPGSGFLNIFKEIFTFHNVSINSRYLIFLIFPTFSLLFLSILDSICVFPLYSHLKIIIYLLFMPLSMSPVFYFIEHRQFYNFIFLTAYAISFNFLNVYSYFSTYQQTHCNIIKLQLRIIFFILNRL</sequence>
<reference evidence="2 3" key="1">
    <citation type="submission" date="2009-01" db="EMBL/GenBank/DDBJ databases">
        <authorList>
            <person name="Fulton L."/>
            <person name="Clifton S."/>
            <person name="Fulton B."/>
            <person name="Xu J."/>
            <person name="Minx P."/>
            <person name="Pepin K.H."/>
            <person name="Johnson M."/>
            <person name="Bhonagiri V."/>
            <person name="Nash W.E."/>
            <person name="Mardis E.R."/>
            <person name="Wilson R.K."/>
        </authorList>
    </citation>
    <scope>NUCLEOTIDE SEQUENCE [LARGE SCALE GENOMIC DNA]</scope>
    <source>
        <strain evidence="2 3">DSM 3353</strain>
    </source>
</reference>
<organism evidence="2 3">
    <name type="scientific">Anaerobutyricum hallii DSM 3353</name>
    <dbReference type="NCBI Taxonomy" id="411469"/>
    <lineage>
        <taxon>Bacteria</taxon>
        <taxon>Bacillati</taxon>
        <taxon>Bacillota</taxon>
        <taxon>Clostridia</taxon>
        <taxon>Lachnospirales</taxon>
        <taxon>Lachnospiraceae</taxon>
        <taxon>Anaerobutyricum</taxon>
    </lineage>
</organism>
<protein>
    <submittedName>
        <fullName evidence="2">Uncharacterized protein</fullName>
    </submittedName>
</protein>
<feature type="transmembrane region" description="Helical" evidence="1">
    <location>
        <begin position="117"/>
        <end position="137"/>
    </location>
</feature>
<dbReference type="AlphaFoldDB" id="C0EUB7"/>
<evidence type="ECO:0000313" key="2">
    <source>
        <dbReference type="EMBL" id="EEG37140.1"/>
    </source>
</evidence>
<feature type="transmembrane region" description="Helical" evidence="1">
    <location>
        <begin position="62"/>
        <end position="86"/>
    </location>
</feature>
<proteinExistence type="predicted"/>
<keyword evidence="1" id="KW-0812">Transmembrane</keyword>
<comment type="caution">
    <text evidence="2">The sequence shown here is derived from an EMBL/GenBank/DDBJ whole genome shotgun (WGS) entry which is preliminary data.</text>
</comment>
<gene>
    <name evidence="2" type="ORF">EUBHAL_01001</name>
</gene>
<name>C0EUB7_9FIRM</name>
<dbReference type="Proteomes" id="UP000003174">
    <property type="component" value="Unassembled WGS sequence"/>
</dbReference>
<feature type="transmembrane region" description="Helical" evidence="1">
    <location>
        <begin position="92"/>
        <end position="110"/>
    </location>
</feature>
<evidence type="ECO:0000313" key="3">
    <source>
        <dbReference type="Proteomes" id="UP000003174"/>
    </source>
</evidence>
<evidence type="ECO:0000256" key="1">
    <source>
        <dbReference type="SAM" id="Phobius"/>
    </source>
</evidence>
<accession>C0EUB7</accession>